<dbReference type="OrthoDB" id="5582699at2"/>
<dbReference type="EMBL" id="ASWA01000004">
    <property type="protein sequence ID" value="EOT64104.1"/>
    <property type="molecule type" value="Genomic_DNA"/>
</dbReference>
<dbReference type="Proteomes" id="UP000014148">
    <property type="component" value="Unassembled WGS sequence"/>
</dbReference>
<evidence type="ECO:0000256" key="1">
    <source>
        <dbReference type="ARBA" id="ARBA00023015"/>
    </source>
</evidence>
<evidence type="ECO:0000313" key="8">
    <source>
        <dbReference type="Proteomes" id="UP000014148"/>
    </source>
</evidence>
<proteinExistence type="predicted"/>
<dbReference type="Gene3D" id="1.10.10.60">
    <property type="entry name" value="Homeodomain-like"/>
    <property type="match status" value="1"/>
</dbReference>
<reference evidence="6 8" key="2">
    <citation type="submission" date="2013-03" db="EMBL/GenBank/DDBJ databases">
        <title>The Genome Sequence of Enterococcus malodoratus ATCC_43197 (PacBio/Illumina hybrid assembly).</title>
        <authorList>
            <consortium name="The Broad Institute Genomics Platform"/>
            <consortium name="The Broad Institute Genome Sequencing Center for Infectious Disease"/>
            <person name="Earl A."/>
            <person name="Russ C."/>
            <person name="Gilmore M."/>
            <person name="Surin D."/>
            <person name="Walker B."/>
            <person name="Young S."/>
            <person name="Zeng Q."/>
            <person name="Gargeya S."/>
            <person name="Fitzgerald M."/>
            <person name="Haas B."/>
            <person name="Abouelleil A."/>
            <person name="Allen A.W."/>
            <person name="Alvarado L."/>
            <person name="Arachchi H.M."/>
            <person name="Berlin A.M."/>
            <person name="Chapman S.B."/>
            <person name="Gainer-Dewar J."/>
            <person name="Goldberg J."/>
            <person name="Griggs A."/>
            <person name="Gujja S."/>
            <person name="Hansen M."/>
            <person name="Howarth C."/>
            <person name="Imamovic A."/>
            <person name="Ireland A."/>
            <person name="Larimer J."/>
            <person name="McCowan C."/>
            <person name="Murphy C."/>
            <person name="Pearson M."/>
            <person name="Poon T.W."/>
            <person name="Priest M."/>
            <person name="Roberts A."/>
            <person name="Saif S."/>
            <person name="Shea T."/>
            <person name="Sisk P."/>
            <person name="Sykes S."/>
            <person name="Wortman J."/>
            <person name="Nusbaum C."/>
            <person name="Birren B."/>
        </authorList>
    </citation>
    <scope>NUCLEOTIDE SEQUENCE [LARGE SCALE GENOMIC DNA]</scope>
    <source>
        <strain evidence="6 8">ATCC 43197</strain>
    </source>
</reference>
<reference evidence="5 7" key="1">
    <citation type="submission" date="2013-02" db="EMBL/GenBank/DDBJ databases">
        <title>The Genome Sequence of Enterococcus malodoratus ATCC_43197.</title>
        <authorList>
            <consortium name="The Broad Institute Genome Sequencing Platform"/>
            <consortium name="The Broad Institute Genome Sequencing Center for Infectious Disease"/>
            <person name="Earl A.M."/>
            <person name="Gilmore M.S."/>
            <person name="Lebreton F."/>
            <person name="Walker B."/>
            <person name="Young S.K."/>
            <person name="Zeng Q."/>
            <person name="Gargeya S."/>
            <person name="Fitzgerald M."/>
            <person name="Haas B."/>
            <person name="Abouelleil A."/>
            <person name="Alvarado L."/>
            <person name="Arachchi H.M."/>
            <person name="Berlin A.M."/>
            <person name="Chapman S.B."/>
            <person name="Dewar J."/>
            <person name="Goldberg J."/>
            <person name="Griggs A."/>
            <person name="Gujja S."/>
            <person name="Hansen M."/>
            <person name="Howarth C."/>
            <person name="Imamovic A."/>
            <person name="Larimer J."/>
            <person name="McCowan C."/>
            <person name="Murphy C."/>
            <person name="Neiman D."/>
            <person name="Pearson M."/>
            <person name="Priest M."/>
            <person name="Roberts A."/>
            <person name="Saif S."/>
            <person name="Shea T."/>
            <person name="Sisk P."/>
            <person name="Sykes S."/>
            <person name="Wortman J."/>
            <person name="Nusbaum C."/>
            <person name="Birren B."/>
        </authorList>
    </citation>
    <scope>NUCLEOTIDE SEQUENCE [LARGE SCALE GENOMIC DNA]</scope>
    <source>
        <strain evidence="5 7">ATCC 43197</strain>
    </source>
</reference>
<dbReference type="SMART" id="SM00342">
    <property type="entry name" value="HTH_ARAC"/>
    <property type="match status" value="1"/>
</dbReference>
<feature type="domain" description="HTH araC/xylS-type" evidence="4">
    <location>
        <begin position="220"/>
        <end position="322"/>
    </location>
</feature>
<evidence type="ECO:0000256" key="3">
    <source>
        <dbReference type="ARBA" id="ARBA00023163"/>
    </source>
</evidence>
<protein>
    <recommendedName>
        <fullName evidence="4">HTH araC/xylS-type domain-containing protein</fullName>
    </recommendedName>
</protein>
<keyword evidence="3" id="KW-0804">Transcription</keyword>
<dbReference type="PANTHER" id="PTHR47894:SF1">
    <property type="entry name" value="HTH-TYPE TRANSCRIPTIONAL REGULATOR VQSM"/>
    <property type="match status" value="1"/>
</dbReference>
<dbReference type="Proteomes" id="UP000013783">
    <property type="component" value="Unassembled WGS sequence"/>
</dbReference>
<evidence type="ECO:0000259" key="4">
    <source>
        <dbReference type="PROSITE" id="PS01124"/>
    </source>
</evidence>
<dbReference type="Pfam" id="PF12833">
    <property type="entry name" value="HTH_18"/>
    <property type="match status" value="1"/>
</dbReference>
<keyword evidence="8" id="KW-1185">Reference proteome</keyword>
<evidence type="ECO:0000256" key="2">
    <source>
        <dbReference type="ARBA" id="ARBA00023125"/>
    </source>
</evidence>
<dbReference type="AlphaFoldDB" id="R2NZM0"/>
<dbReference type="InterPro" id="IPR009057">
    <property type="entry name" value="Homeodomain-like_sf"/>
</dbReference>
<dbReference type="SUPFAM" id="SSF46689">
    <property type="entry name" value="Homeodomain-like"/>
    <property type="match status" value="1"/>
</dbReference>
<dbReference type="GO" id="GO:0000976">
    <property type="term" value="F:transcription cis-regulatory region binding"/>
    <property type="evidence" value="ECO:0007669"/>
    <property type="project" value="TreeGrafter"/>
</dbReference>
<dbReference type="GO" id="GO:0003700">
    <property type="term" value="F:DNA-binding transcription factor activity"/>
    <property type="evidence" value="ECO:0007669"/>
    <property type="project" value="InterPro"/>
</dbReference>
<evidence type="ECO:0000313" key="6">
    <source>
        <dbReference type="EMBL" id="EOT64104.1"/>
    </source>
</evidence>
<dbReference type="InterPro" id="IPR018060">
    <property type="entry name" value="HTH_AraC"/>
</dbReference>
<evidence type="ECO:0000313" key="5">
    <source>
        <dbReference type="EMBL" id="EOH77482.1"/>
    </source>
</evidence>
<organism evidence="5 7">
    <name type="scientific">Enterococcus malodoratus ATCC 43197</name>
    <dbReference type="NCBI Taxonomy" id="1158601"/>
    <lineage>
        <taxon>Bacteria</taxon>
        <taxon>Bacillati</taxon>
        <taxon>Bacillota</taxon>
        <taxon>Bacilli</taxon>
        <taxon>Lactobacillales</taxon>
        <taxon>Enterococcaceae</taxon>
        <taxon>Enterococcus</taxon>
    </lineage>
</organism>
<dbReference type="Pfam" id="PF12625">
    <property type="entry name" value="Arabinose_bd"/>
    <property type="match status" value="1"/>
</dbReference>
<gene>
    <name evidence="6" type="ORF">I585_03301</name>
    <name evidence="5" type="ORF">UAI_02119</name>
</gene>
<name>R2NZM0_9ENTE</name>
<sequence>MKLMISKQFQEFIRSLGLPIEDLLKRADIPNSLWKDHLELSDTDYFRLFQELDRITTDQQLLAFSQIEHLHSFMPPFYAALASKNGEEAIERFSTYKRLVGPVKVELEKYSNHLAIHFSFLGKENELPRFAILNEQLLLISLLRTGTKDSTIKPISIESPFVYGAELEKYIGLPATYNKRNQLIFAVADLTETFFTQNNPMLEYLEPELKRRLNSFSTTETFTEWLQKELFSAIPSGQCSLKAVSQTFGMSARNLQRKLAAEQTTFHEQVQLTKKILAERYLQETSLPTIDVAYLLGYTETSSFARAFKSWTGKTISEVKSN</sequence>
<accession>R2NZM0</accession>
<keyword evidence="1" id="KW-0805">Transcription regulation</keyword>
<dbReference type="PANTHER" id="PTHR47894">
    <property type="entry name" value="HTH-TYPE TRANSCRIPTIONAL REGULATOR GADX"/>
    <property type="match status" value="1"/>
</dbReference>
<dbReference type="RefSeq" id="WP_010740953.1">
    <property type="nucleotide sequence ID" value="NZ_KB946250.1"/>
</dbReference>
<dbReference type="eggNOG" id="COG2207">
    <property type="taxonomic scope" value="Bacteria"/>
</dbReference>
<dbReference type="EMBL" id="AJAK01000015">
    <property type="protein sequence ID" value="EOH77482.1"/>
    <property type="molecule type" value="Genomic_DNA"/>
</dbReference>
<keyword evidence="2" id="KW-0238">DNA-binding</keyword>
<dbReference type="PROSITE" id="PS01124">
    <property type="entry name" value="HTH_ARAC_FAMILY_2"/>
    <property type="match status" value="1"/>
</dbReference>
<dbReference type="GO" id="GO:0005829">
    <property type="term" value="C:cytosol"/>
    <property type="evidence" value="ECO:0007669"/>
    <property type="project" value="TreeGrafter"/>
</dbReference>
<dbReference type="STRING" id="71451.RV07_GL002038"/>
<dbReference type="PATRIC" id="fig|1158601.3.peg.2091"/>
<dbReference type="InterPro" id="IPR032687">
    <property type="entry name" value="AraC-type_N"/>
</dbReference>
<comment type="caution">
    <text evidence="5">The sequence shown here is derived from an EMBL/GenBank/DDBJ whole genome shotgun (WGS) entry which is preliminary data.</text>
</comment>
<evidence type="ECO:0000313" key="7">
    <source>
        <dbReference type="Proteomes" id="UP000013783"/>
    </source>
</evidence>